<organism evidence="2 3">
    <name type="scientific">Nocardioides dubius</name>
    <dbReference type="NCBI Taxonomy" id="317019"/>
    <lineage>
        <taxon>Bacteria</taxon>
        <taxon>Bacillati</taxon>
        <taxon>Actinomycetota</taxon>
        <taxon>Actinomycetes</taxon>
        <taxon>Propionibacteriales</taxon>
        <taxon>Nocardioidaceae</taxon>
        <taxon>Nocardioides</taxon>
    </lineage>
</organism>
<gene>
    <name evidence="2" type="ORF">GCM10009668_17170</name>
</gene>
<evidence type="ECO:0000313" key="3">
    <source>
        <dbReference type="Proteomes" id="UP001501581"/>
    </source>
</evidence>
<feature type="region of interest" description="Disordered" evidence="1">
    <location>
        <begin position="1"/>
        <end position="50"/>
    </location>
</feature>
<evidence type="ECO:0008006" key="4">
    <source>
        <dbReference type="Google" id="ProtNLM"/>
    </source>
</evidence>
<proteinExistence type="predicted"/>
<evidence type="ECO:0000256" key="1">
    <source>
        <dbReference type="SAM" id="MobiDB-lite"/>
    </source>
</evidence>
<comment type="caution">
    <text evidence="2">The sequence shown here is derived from an EMBL/GenBank/DDBJ whole genome shotgun (WGS) entry which is preliminary data.</text>
</comment>
<dbReference type="Proteomes" id="UP001501581">
    <property type="component" value="Unassembled WGS sequence"/>
</dbReference>
<reference evidence="2 3" key="1">
    <citation type="journal article" date="2019" name="Int. J. Syst. Evol. Microbiol.">
        <title>The Global Catalogue of Microorganisms (GCM) 10K type strain sequencing project: providing services to taxonomists for standard genome sequencing and annotation.</title>
        <authorList>
            <consortium name="The Broad Institute Genomics Platform"/>
            <consortium name="The Broad Institute Genome Sequencing Center for Infectious Disease"/>
            <person name="Wu L."/>
            <person name="Ma J."/>
        </authorList>
    </citation>
    <scope>NUCLEOTIDE SEQUENCE [LARGE SCALE GENOMIC DNA]</scope>
    <source>
        <strain evidence="2 3">JCM 13008</strain>
    </source>
</reference>
<keyword evidence="3" id="KW-1185">Reference proteome</keyword>
<evidence type="ECO:0000313" key="2">
    <source>
        <dbReference type="EMBL" id="GAA1099931.1"/>
    </source>
</evidence>
<dbReference type="EMBL" id="BAAALG010000006">
    <property type="protein sequence ID" value="GAA1099931.1"/>
    <property type="molecule type" value="Genomic_DNA"/>
</dbReference>
<accession>A0ABN1TUM4</accession>
<protein>
    <recommendedName>
        <fullName evidence="4">Methyl-accepting chemotaxis protein</fullName>
    </recommendedName>
</protein>
<name>A0ABN1TUM4_9ACTN</name>
<sequence>MGAGSRRTGADPSGQGAGGVVRRDEQHPVAVPIPLSRSGDLPETGRTMNSERDHISRAEIRKDAVQDSVDATINAVSAVGSTLTGAVRDIAHTIGGLATDLFEIRAAARRASNEHLQD</sequence>